<protein>
    <submittedName>
        <fullName evidence="17">Dystrobrevin alpha</fullName>
    </submittedName>
</protein>
<dbReference type="PROSITE" id="PS50135">
    <property type="entry name" value="ZF_ZZ_2"/>
    <property type="match status" value="1"/>
</dbReference>
<evidence type="ECO:0000259" key="16">
    <source>
        <dbReference type="PROSITE" id="PS50135"/>
    </source>
</evidence>
<dbReference type="SUPFAM" id="SSF47473">
    <property type="entry name" value="EF-hand"/>
    <property type="match status" value="2"/>
</dbReference>
<dbReference type="PANTHER" id="PTHR12268">
    <property type="entry name" value="E3 UBIQUITIN-PROTEIN LIGASE KCMF1"/>
    <property type="match status" value="1"/>
</dbReference>
<dbReference type="PANTHER" id="PTHR12268:SF19">
    <property type="entry name" value="DYSTROBREVIN ALPHA"/>
    <property type="match status" value="1"/>
</dbReference>
<keyword evidence="10" id="KW-0770">Synapse</keyword>
<keyword evidence="8 14" id="KW-0863">Zinc-finger</keyword>
<dbReference type="Gene3D" id="1.10.238.10">
    <property type="entry name" value="EF-hand"/>
    <property type="match status" value="2"/>
</dbReference>
<evidence type="ECO:0000256" key="8">
    <source>
        <dbReference type="ARBA" id="ARBA00022771"/>
    </source>
</evidence>
<keyword evidence="12" id="KW-0472">Membrane</keyword>
<keyword evidence="4" id="KW-1003">Cell membrane</keyword>
<evidence type="ECO:0000256" key="12">
    <source>
        <dbReference type="ARBA" id="ARBA00023136"/>
    </source>
</evidence>
<evidence type="ECO:0000256" key="3">
    <source>
        <dbReference type="ARBA" id="ARBA00009563"/>
    </source>
</evidence>
<proteinExistence type="inferred from homology"/>
<evidence type="ECO:0000256" key="13">
    <source>
        <dbReference type="ARBA" id="ARBA00034103"/>
    </source>
</evidence>
<reference evidence="17 18" key="1">
    <citation type="submission" date="2014-04" db="EMBL/GenBank/DDBJ databases">
        <title>Genome evolution of avian class.</title>
        <authorList>
            <person name="Zhang G."/>
            <person name="Li C."/>
        </authorList>
    </citation>
    <scope>NUCLEOTIDE SEQUENCE [LARGE SCALE GENOMIC DNA]</scope>
    <source>
        <strain evidence="17">BGI_N330</strain>
    </source>
</reference>
<dbReference type="SMART" id="SM00291">
    <property type="entry name" value="ZnF_ZZ"/>
    <property type="match status" value="1"/>
</dbReference>
<dbReference type="PhylomeDB" id="A0A091Q4Y3"/>
<dbReference type="FunFam" id="3.30.60.90:FF:000002">
    <property type="entry name" value="Dystrobrevin alpha"/>
    <property type="match status" value="1"/>
</dbReference>
<keyword evidence="11 15" id="KW-0175">Coiled coil</keyword>
<evidence type="ECO:0000256" key="5">
    <source>
        <dbReference type="ARBA" id="ARBA00022490"/>
    </source>
</evidence>
<dbReference type="InterPro" id="IPR017432">
    <property type="entry name" value="Distrobrevin"/>
</dbReference>
<comment type="subcellular location">
    <subcellularLocation>
        <location evidence="1">Cell membrane</location>
    </subcellularLocation>
    <subcellularLocation>
        <location evidence="2">Cytoplasm</location>
    </subcellularLocation>
    <subcellularLocation>
        <location evidence="13">Synapse</location>
    </subcellularLocation>
</comment>
<dbReference type="InterPro" id="IPR043145">
    <property type="entry name" value="Znf_ZZ_sf"/>
</dbReference>
<gene>
    <name evidence="17" type="ORF">N330_04028</name>
</gene>
<evidence type="ECO:0000256" key="4">
    <source>
        <dbReference type="ARBA" id="ARBA00022475"/>
    </source>
</evidence>
<feature type="domain" description="ZZ-type" evidence="16">
    <location>
        <begin position="238"/>
        <end position="294"/>
    </location>
</feature>
<evidence type="ECO:0000313" key="18">
    <source>
        <dbReference type="Proteomes" id="UP000053001"/>
    </source>
</evidence>
<dbReference type="SUPFAM" id="SSF57850">
    <property type="entry name" value="RING/U-box"/>
    <property type="match status" value="1"/>
</dbReference>
<evidence type="ECO:0000256" key="9">
    <source>
        <dbReference type="ARBA" id="ARBA00022833"/>
    </source>
</evidence>
<dbReference type="CDD" id="cd16249">
    <property type="entry name" value="EFh_DTNA"/>
    <property type="match status" value="1"/>
</dbReference>
<sequence length="735" mass="82646">MIEDCGKRGNTMAERRQLFAEMRAQDLDRIRLSTYRTACKLRFVQKKCNLHLVDIWNVIEALRENALNNLDPSIELNVARLEAVISTIFYQLNKRMPTTHQINVEQSISLLLNFLLAAFDPEGHGKISVFAVKMALATLCGGKIMDKLRYIFSMISDSSGVMVYGRYDMFLREVLKLPTAVFEGPSFGYTEQSAKSCFSQQKKVTLNTFLDTLMSDPPPQCLVWLPLLHRLANVENVFHPVECSYCHSESMMGFRYRCQQCHNYQLCQDCFWRGHASGSHSNQHQMKEYTSWKSPAKKLTNALSKSLSCASSREPLHPMFPDQPEKPLNLAHIVPPRPVTSMNDSLFSHSVPSGSPFANRSSPSKNTEVEQSKLLARAAPAFLKGKGLQYSLDVADRLADEHVLIGLYVNMLQSNPARVLDSASRLDEEHKLIARYAARLAAETSSSQQGQQRGAADISFTIDANKQQRQLIAELENKNREILQEIQRLRLEHEQASQPTPEKAQQNPTLLAELRLLRQRKDELEQRMSALQESRRELMVQLEGLMKLLKTQGAGSPRSSPSHTISRPIPMPIRSASACSTPTHAPQDSLTGVGGDVQEAFAQSARRNLRNDLLVAADSITNTMSSLVKELNSEVGSETESNVDSEFGRTHFDDLVPSPTSEKAFLAQIHARKPGYIHSAAATGSIRSDMVTEDGDPYVRADDENYENDSVRQLENELKMEEYLKQKLQDEAYQV</sequence>
<comment type="similarity">
    <text evidence="3">Belongs to the dystrophin family. Dystrobrevin subfamily.</text>
</comment>
<evidence type="ECO:0000256" key="10">
    <source>
        <dbReference type="ARBA" id="ARBA00023018"/>
    </source>
</evidence>
<name>A0A091Q4Y3_LEPDC</name>
<evidence type="ECO:0000256" key="6">
    <source>
        <dbReference type="ARBA" id="ARBA00022553"/>
    </source>
</evidence>
<evidence type="ECO:0000313" key="17">
    <source>
        <dbReference type="EMBL" id="KFQ14985.1"/>
    </source>
</evidence>
<dbReference type="GO" id="GO:0005886">
    <property type="term" value="C:plasma membrane"/>
    <property type="evidence" value="ECO:0007669"/>
    <property type="project" value="UniProtKB-SubCell"/>
</dbReference>
<dbReference type="InterPro" id="IPR015154">
    <property type="entry name" value="EF-hand_dom_typ2"/>
</dbReference>
<dbReference type="GO" id="GO:0099536">
    <property type="term" value="P:synaptic signaling"/>
    <property type="evidence" value="ECO:0007669"/>
    <property type="project" value="TreeGrafter"/>
</dbReference>
<dbReference type="GO" id="GO:0008270">
    <property type="term" value="F:zinc ion binding"/>
    <property type="evidence" value="ECO:0007669"/>
    <property type="project" value="UniProtKB-KW"/>
</dbReference>
<accession>A0A091Q4Y3</accession>
<feature type="coiled-coil region" evidence="15">
    <location>
        <begin position="465"/>
        <end position="541"/>
    </location>
</feature>
<keyword evidence="18" id="KW-1185">Reference proteome</keyword>
<keyword evidence="9" id="KW-0862">Zinc</keyword>
<dbReference type="AlphaFoldDB" id="A0A091Q4Y3"/>
<dbReference type="Pfam" id="PF00569">
    <property type="entry name" value="ZZ"/>
    <property type="match status" value="1"/>
</dbReference>
<dbReference type="PIRSF" id="PIRSF038204">
    <property type="entry name" value="Distrobrevin"/>
    <property type="match status" value="1"/>
</dbReference>
<evidence type="ECO:0000256" key="7">
    <source>
        <dbReference type="ARBA" id="ARBA00022723"/>
    </source>
</evidence>
<evidence type="ECO:0000256" key="11">
    <source>
        <dbReference type="ARBA" id="ARBA00023054"/>
    </source>
</evidence>
<dbReference type="GO" id="GO:0045202">
    <property type="term" value="C:synapse"/>
    <property type="evidence" value="ECO:0007669"/>
    <property type="project" value="UniProtKB-SubCell"/>
</dbReference>
<keyword evidence="6" id="KW-0597">Phosphoprotein</keyword>
<dbReference type="Gene3D" id="3.30.60.90">
    <property type="match status" value="1"/>
</dbReference>
<evidence type="ECO:0000256" key="1">
    <source>
        <dbReference type="ARBA" id="ARBA00004236"/>
    </source>
</evidence>
<dbReference type="PROSITE" id="PS01357">
    <property type="entry name" value="ZF_ZZ_1"/>
    <property type="match status" value="1"/>
</dbReference>
<dbReference type="InterPro" id="IPR050774">
    <property type="entry name" value="KCMF1/Dystrophin"/>
</dbReference>
<dbReference type="GO" id="GO:0005737">
    <property type="term" value="C:cytoplasm"/>
    <property type="evidence" value="ECO:0007669"/>
    <property type="project" value="UniProtKB-SubCell"/>
</dbReference>
<dbReference type="Pfam" id="PF09068">
    <property type="entry name" value="EF-hand_2"/>
    <property type="match status" value="1"/>
</dbReference>
<dbReference type="InterPro" id="IPR011992">
    <property type="entry name" value="EF-hand-dom_pair"/>
</dbReference>
<dbReference type="FunFam" id="1.10.238.10:FF:000014">
    <property type="entry name" value="Dystrobrevin alpha"/>
    <property type="match status" value="1"/>
</dbReference>
<dbReference type="CDD" id="cd02334">
    <property type="entry name" value="ZZ_dystrophin"/>
    <property type="match status" value="1"/>
</dbReference>
<dbReference type="InterPro" id="IPR000433">
    <property type="entry name" value="Znf_ZZ"/>
</dbReference>
<keyword evidence="5" id="KW-0963">Cytoplasm</keyword>
<evidence type="ECO:0000256" key="14">
    <source>
        <dbReference type="PROSITE-ProRule" id="PRU00228"/>
    </source>
</evidence>
<evidence type="ECO:0000256" key="2">
    <source>
        <dbReference type="ARBA" id="ARBA00004496"/>
    </source>
</evidence>
<dbReference type="FunFam" id="1.10.238.10:FF:000016">
    <property type="entry name" value="Dystrobrevin alpha"/>
    <property type="match status" value="1"/>
</dbReference>
<dbReference type="InterPro" id="IPR015153">
    <property type="entry name" value="EF-hand_dom_typ1"/>
</dbReference>
<dbReference type="EMBL" id="KK687032">
    <property type="protein sequence ID" value="KFQ14985.1"/>
    <property type="molecule type" value="Genomic_DNA"/>
</dbReference>
<dbReference type="Pfam" id="PF09069">
    <property type="entry name" value="EF-hand_3"/>
    <property type="match status" value="1"/>
</dbReference>
<feature type="non-terminal residue" evidence="17">
    <location>
        <position position="735"/>
    </location>
</feature>
<organism evidence="17 18">
    <name type="scientific">Leptosomus discolor</name>
    <name type="common">Madagascar cuckoo roller</name>
    <name type="synonym">Cuculus discolor</name>
    <dbReference type="NCBI Taxonomy" id="188344"/>
    <lineage>
        <taxon>Eukaryota</taxon>
        <taxon>Metazoa</taxon>
        <taxon>Chordata</taxon>
        <taxon>Craniata</taxon>
        <taxon>Vertebrata</taxon>
        <taxon>Euteleostomi</taxon>
        <taxon>Archelosauria</taxon>
        <taxon>Archosauria</taxon>
        <taxon>Dinosauria</taxon>
        <taxon>Saurischia</taxon>
        <taxon>Theropoda</taxon>
        <taxon>Coelurosauria</taxon>
        <taxon>Aves</taxon>
        <taxon>Neognathae</taxon>
        <taxon>Neoaves</taxon>
        <taxon>Telluraves</taxon>
        <taxon>Coraciimorphae</taxon>
        <taxon>Coraciiformes</taxon>
        <taxon>Leptosomidae</taxon>
        <taxon>Leptosomus</taxon>
    </lineage>
</organism>
<dbReference type="Proteomes" id="UP000053001">
    <property type="component" value="Unassembled WGS sequence"/>
</dbReference>
<evidence type="ECO:0000256" key="15">
    <source>
        <dbReference type="SAM" id="Coils"/>
    </source>
</evidence>
<keyword evidence="7" id="KW-0479">Metal-binding</keyword>